<feature type="transmembrane region" description="Helical" evidence="1">
    <location>
        <begin position="54"/>
        <end position="75"/>
    </location>
</feature>
<dbReference type="EMBL" id="SNYJ01000016">
    <property type="protein sequence ID" value="TDQ36778.1"/>
    <property type="molecule type" value="Genomic_DNA"/>
</dbReference>
<feature type="transmembrane region" description="Helical" evidence="1">
    <location>
        <begin position="114"/>
        <end position="131"/>
    </location>
</feature>
<evidence type="ECO:0000256" key="1">
    <source>
        <dbReference type="SAM" id="Phobius"/>
    </source>
</evidence>
<proteinExistence type="predicted"/>
<dbReference type="InterPro" id="IPR025450">
    <property type="entry name" value="YndJ-like"/>
</dbReference>
<keyword evidence="1" id="KW-0812">Transmembrane</keyword>
<gene>
    <name evidence="2" type="ORF">EV213_11678</name>
</gene>
<comment type="caution">
    <text evidence="2">The sequence shown here is derived from an EMBL/GenBank/DDBJ whole genome shotgun (WGS) entry which is preliminary data.</text>
</comment>
<feature type="transmembrane region" description="Helical" evidence="1">
    <location>
        <begin position="240"/>
        <end position="262"/>
    </location>
</feature>
<keyword evidence="1" id="KW-1133">Transmembrane helix</keyword>
<keyword evidence="1" id="KW-0472">Membrane</keyword>
<feature type="transmembrane region" description="Helical" evidence="1">
    <location>
        <begin position="182"/>
        <end position="202"/>
    </location>
</feature>
<feature type="transmembrane region" description="Helical" evidence="1">
    <location>
        <begin position="282"/>
        <end position="301"/>
    </location>
</feature>
<protein>
    <submittedName>
        <fullName evidence="2">YndJ-like protein</fullName>
    </submittedName>
</protein>
<dbReference type="OrthoDB" id="2614436at2"/>
<keyword evidence="3" id="KW-1185">Reference proteome</keyword>
<accession>A0A4R6TSZ0</accession>
<dbReference type="Proteomes" id="UP000295632">
    <property type="component" value="Unassembled WGS sequence"/>
</dbReference>
<name>A0A4R6TSZ0_9BACI</name>
<dbReference type="AlphaFoldDB" id="A0A4R6TSZ0"/>
<reference evidence="2 3" key="1">
    <citation type="submission" date="2019-03" db="EMBL/GenBank/DDBJ databases">
        <title>Genomic Encyclopedia of Type Strains, Phase IV (KMG-IV): sequencing the most valuable type-strain genomes for metagenomic binning, comparative biology and taxonomic classification.</title>
        <authorList>
            <person name="Goeker M."/>
        </authorList>
    </citation>
    <scope>NUCLEOTIDE SEQUENCE [LARGE SCALE GENOMIC DNA]</scope>
    <source>
        <strain evidence="2 3">DSM 28697</strain>
    </source>
</reference>
<feature type="transmembrane region" description="Helical" evidence="1">
    <location>
        <begin position="21"/>
        <end position="42"/>
    </location>
</feature>
<organism evidence="2 3">
    <name type="scientific">Aureibacillus halotolerans</name>
    <dbReference type="NCBI Taxonomy" id="1508390"/>
    <lineage>
        <taxon>Bacteria</taxon>
        <taxon>Bacillati</taxon>
        <taxon>Bacillota</taxon>
        <taxon>Bacilli</taxon>
        <taxon>Bacillales</taxon>
        <taxon>Bacillaceae</taxon>
        <taxon>Aureibacillus</taxon>
    </lineage>
</organism>
<feature type="transmembrane region" description="Helical" evidence="1">
    <location>
        <begin position="81"/>
        <end position="102"/>
    </location>
</feature>
<dbReference type="RefSeq" id="WP_133581565.1">
    <property type="nucleotide sequence ID" value="NZ_SNYJ01000016.1"/>
</dbReference>
<feature type="transmembrane region" description="Helical" evidence="1">
    <location>
        <begin position="208"/>
        <end position="228"/>
    </location>
</feature>
<evidence type="ECO:0000313" key="3">
    <source>
        <dbReference type="Proteomes" id="UP000295632"/>
    </source>
</evidence>
<feature type="transmembrane region" description="Helical" evidence="1">
    <location>
        <begin position="151"/>
        <end position="170"/>
    </location>
</feature>
<evidence type="ECO:0000313" key="2">
    <source>
        <dbReference type="EMBL" id="TDQ36778.1"/>
    </source>
</evidence>
<sequence>MTAWIAVFVFAAWVLIARPELIAVALGFAFLVLIPMALRLIFRDTDTSHGANRLLAWLTKTVIVFAAFGVLSLVLPKGMLAGIAAVIWLVFCLLCALAGLGRLAARGFVHLEEFTLDAALIYLAAGGGWLVQSRGDLSYLLPYPGIIVDLTAIHFHYAAFLLPVIVGLFGRWLRSLYGEMPLLYPYMVYGVLAGMVLVAIGLDQGPPVEAILVVVYAVILLLLSVWLIGLSIKRMRGMAAFSAFFASMIMIFTISLAIVYSVGRAAGHSIVWIPEMIQWHGMLNAFGFATLGLIAFSRLSLTQAWAHVAFPISSVRSPRHPILKESQNKHQEPVGLIPSWEAITSPSFQHEKVSPLVRRFYEEPGAFHMKADLQWQRGFHAFSHLSSRITQRWGQINLPPSRVLEMTGNVSKLSDADGRVDVRFWDRRETSTGNSIFKALYAYHVHGNETYMNVALPLPGGVLTGVLKPLNEGNALVLTGVRRKSGCGDEGLYYTIGRWTWRLPLNETFLIVEKGPTQLRANHHMTLFSRSFIKITYELQLIED</sequence>
<dbReference type="Pfam" id="PF14158">
    <property type="entry name" value="YndJ"/>
    <property type="match status" value="1"/>
</dbReference>